<dbReference type="InterPro" id="IPR008927">
    <property type="entry name" value="6-PGluconate_DH-like_C_sf"/>
</dbReference>
<dbReference type="SUPFAM" id="SSF52096">
    <property type="entry name" value="ClpP/crotonase"/>
    <property type="match status" value="1"/>
</dbReference>
<keyword evidence="16" id="KW-1185">Reference proteome</keyword>
<feature type="domain" description="3-hydroxyacyl-CoA dehydrogenase C-terminal" evidence="13">
    <location>
        <begin position="610"/>
        <end position="694"/>
    </location>
</feature>
<dbReference type="Gene3D" id="3.90.226.10">
    <property type="entry name" value="2-enoyl-CoA Hydratase, Chain A, domain 1"/>
    <property type="match status" value="1"/>
</dbReference>
<reference evidence="15 16" key="1">
    <citation type="submission" date="2020-04" db="EMBL/GenBank/DDBJ databases">
        <authorList>
            <person name="Yoon J."/>
        </authorList>
    </citation>
    <scope>NUCLEOTIDE SEQUENCE [LARGE SCALE GENOMIC DNA]</scope>
    <source>
        <strain evidence="15 16">KMU-166</strain>
    </source>
</reference>
<evidence type="ECO:0000256" key="9">
    <source>
        <dbReference type="ARBA" id="ARBA00023235"/>
    </source>
</evidence>
<evidence type="ECO:0000256" key="4">
    <source>
        <dbReference type="ARBA" id="ARBA00022963"/>
    </source>
</evidence>
<keyword evidence="8" id="KW-0576">Peroxisome</keyword>
<dbReference type="Pfam" id="PF00725">
    <property type="entry name" value="3HCDH"/>
    <property type="match status" value="2"/>
</dbReference>
<comment type="pathway">
    <text evidence="2">Lipid metabolism; fatty acid beta-oxidation.</text>
</comment>
<proteinExistence type="predicted"/>
<dbReference type="EMBL" id="JAAWWK010000005">
    <property type="protein sequence ID" value="NKI18639.1"/>
    <property type="molecule type" value="Genomic_DNA"/>
</dbReference>
<dbReference type="CDD" id="cd06558">
    <property type="entry name" value="crotonase-like"/>
    <property type="match status" value="1"/>
</dbReference>
<evidence type="ECO:0000259" key="13">
    <source>
        <dbReference type="Pfam" id="PF00725"/>
    </source>
</evidence>
<dbReference type="Pfam" id="PF00378">
    <property type="entry name" value="ECH_1"/>
    <property type="match status" value="1"/>
</dbReference>
<keyword evidence="11" id="KW-0511">Multifunctional enzyme</keyword>
<name>A0ABX1GKG4_9GAMM</name>
<evidence type="ECO:0000259" key="14">
    <source>
        <dbReference type="Pfam" id="PF02737"/>
    </source>
</evidence>
<comment type="catalytic activity">
    <reaction evidence="12">
        <text>a (3S)-3-hydroxyacyl-CoA + NAD(+) = a 3-oxoacyl-CoA + NADH + H(+)</text>
        <dbReference type="Rhea" id="RHEA:22432"/>
        <dbReference type="ChEBI" id="CHEBI:15378"/>
        <dbReference type="ChEBI" id="CHEBI:57318"/>
        <dbReference type="ChEBI" id="CHEBI:57540"/>
        <dbReference type="ChEBI" id="CHEBI:57945"/>
        <dbReference type="ChEBI" id="CHEBI:90726"/>
        <dbReference type="EC" id="1.1.1.35"/>
    </reaction>
</comment>
<evidence type="ECO:0000313" key="16">
    <source>
        <dbReference type="Proteomes" id="UP000765845"/>
    </source>
</evidence>
<gene>
    <name evidence="15" type="ORF">HCU74_14580</name>
</gene>
<dbReference type="InterPro" id="IPR029045">
    <property type="entry name" value="ClpP/crotonase-like_dom_sf"/>
</dbReference>
<evidence type="ECO:0000256" key="6">
    <source>
        <dbReference type="ARBA" id="ARBA00023027"/>
    </source>
</evidence>
<evidence type="ECO:0000256" key="12">
    <source>
        <dbReference type="ARBA" id="ARBA00049556"/>
    </source>
</evidence>
<dbReference type="InterPro" id="IPR006176">
    <property type="entry name" value="3-OHacyl-CoA_DH_NAD-bd"/>
</dbReference>
<dbReference type="InterPro" id="IPR006108">
    <property type="entry name" value="3HC_DH_C"/>
</dbReference>
<sequence length="706" mass="76554">MPSPSSTTLLESVTYSISDGIAIAAINNPPMNAISEAVRRSLLSVLEQARSDNAELLLIYGEGKTFIAGADISEFGKPQDFPQLPDVIAAVENADFPVLVAMHGNALGGGLELAMAAHYRCAVPDTNLGLPEVNLGLLPGSGGTQRLPRLVGAEKALDMILGGKPLSATIALDYGLLDALIDGALPDAALEYARELVSARAPIKRTRDRPRPTAATAMFDEARAKHRQHRKHLLAPNYIIDLIEIATHFDVEEGQRLERERFLECRASRGSQSLRHLFFAERSVAKPKTISPEVTARDINHVAVIGAGTMGGGIAMCFATAGYQVTLVEVSEDNLKRGLNIISGNYDKGVKRGIYSRADADAAFNRVHGTTQMTDIAKADLVIEATFESMEVKSNVFQKLDATCKPGAIMATNTSYLDINEIAQMTSRPQDVVGAHFFSPAHIMKLLEVVRAQHTAPDVVKTLMQVAKRLGKIPVTVGVCYGFVGNRMLQKYARQAQLLLIEGATPAQIDAAIKDWGMAMGPLSVADLAGLDISYFSRRNQGIAPGSLPECSVPDELVDRQRLGRKTGSGFYQYDPDTGVQQEDPSVTALIEEHSKKWGISRRDISADEITDRLILALINEGAKLLEEGIAERASDIDVVYVNGYGFPRWRGGPMFYAETYGLANAVNRMTQFQQQTGDDFWQPASILGKAAEASCERLDNIAQCD</sequence>
<evidence type="ECO:0000256" key="7">
    <source>
        <dbReference type="ARBA" id="ARBA00023098"/>
    </source>
</evidence>
<dbReference type="SUPFAM" id="SSF48179">
    <property type="entry name" value="6-phosphogluconate dehydrogenase C-terminal domain-like"/>
    <property type="match status" value="2"/>
</dbReference>
<keyword evidence="7" id="KW-0443">Lipid metabolism</keyword>
<evidence type="ECO:0000256" key="1">
    <source>
        <dbReference type="ARBA" id="ARBA00004275"/>
    </source>
</evidence>
<evidence type="ECO:0000256" key="11">
    <source>
        <dbReference type="ARBA" id="ARBA00023268"/>
    </source>
</evidence>
<evidence type="ECO:0000256" key="2">
    <source>
        <dbReference type="ARBA" id="ARBA00005005"/>
    </source>
</evidence>
<dbReference type="Proteomes" id="UP000765845">
    <property type="component" value="Unassembled WGS sequence"/>
</dbReference>
<accession>A0ABX1GKG4</accession>
<dbReference type="PANTHER" id="PTHR23309">
    <property type="entry name" value="3-HYDROXYACYL-COA DEHYROGENASE"/>
    <property type="match status" value="1"/>
</dbReference>
<evidence type="ECO:0000256" key="8">
    <source>
        <dbReference type="ARBA" id="ARBA00023140"/>
    </source>
</evidence>
<keyword evidence="4" id="KW-0442">Lipid degradation</keyword>
<dbReference type="Gene3D" id="3.40.50.720">
    <property type="entry name" value="NAD(P)-binding Rossmann-like Domain"/>
    <property type="match status" value="1"/>
</dbReference>
<dbReference type="Pfam" id="PF02737">
    <property type="entry name" value="3HCDH_N"/>
    <property type="match status" value="1"/>
</dbReference>
<keyword evidence="5" id="KW-0560">Oxidoreductase</keyword>
<organism evidence="15 16">
    <name type="scientific">Spongiibacter thalassae</name>
    <dbReference type="NCBI Taxonomy" id="2721624"/>
    <lineage>
        <taxon>Bacteria</taxon>
        <taxon>Pseudomonadati</taxon>
        <taxon>Pseudomonadota</taxon>
        <taxon>Gammaproteobacteria</taxon>
        <taxon>Cellvibrionales</taxon>
        <taxon>Spongiibacteraceae</taxon>
        <taxon>Spongiibacter</taxon>
    </lineage>
</organism>
<evidence type="ECO:0000256" key="5">
    <source>
        <dbReference type="ARBA" id="ARBA00023002"/>
    </source>
</evidence>
<dbReference type="RefSeq" id="WP_168451155.1">
    <property type="nucleotide sequence ID" value="NZ_JAAWWK010000005.1"/>
</dbReference>
<keyword evidence="9" id="KW-0413">Isomerase</keyword>
<feature type="domain" description="3-hydroxyacyl-CoA dehydrogenase NAD binding" evidence="14">
    <location>
        <begin position="301"/>
        <end position="478"/>
    </location>
</feature>
<dbReference type="InterPro" id="IPR001753">
    <property type="entry name" value="Enoyl-CoA_hydra/iso"/>
</dbReference>
<comment type="caution">
    <text evidence="15">The sequence shown here is derived from an EMBL/GenBank/DDBJ whole genome shotgun (WGS) entry which is preliminary data.</text>
</comment>
<keyword evidence="3" id="KW-0276">Fatty acid metabolism</keyword>
<dbReference type="SUPFAM" id="SSF51735">
    <property type="entry name" value="NAD(P)-binding Rossmann-fold domains"/>
    <property type="match status" value="1"/>
</dbReference>
<protein>
    <submittedName>
        <fullName evidence="15">3-hydroxyacyl-CoA dehydrogenase</fullName>
    </submittedName>
</protein>
<dbReference type="Gene3D" id="1.10.1040.50">
    <property type="match status" value="1"/>
</dbReference>
<feature type="domain" description="3-hydroxyacyl-CoA dehydrogenase C-terminal" evidence="13">
    <location>
        <begin position="482"/>
        <end position="574"/>
    </location>
</feature>
<keyword evidence="10" id="KW-0456">Lyase</keyword>
<comment type="subcellular location">
    <subcellularLocation>
        <location evidence="1">Peroxisome</location>
    </subcellularLocation>
</comment>
<evidence type="ECO:0000256" key="3">
    <source>
        <dbReference type="ARBA" id="ARBA00022832"/>
    </source>
</evidence>
<dbReference type="InterPro" id="IPR036291">
    <property type="entry name" value="NAD(P)-bd_dom_sf"/>
</dbReference>
<evidence type="ECO:0000313" key="15">
    <source>
        <dbReference type="EMBL" id="NKI18639.1"/>
    </source>
</evidence>
<evidence type="ECO:0000256" key="10">
    <source>
        <dbReference type="ARBA" id="ARBA00023239"/>
    </source>
</evidence>
<keyword evidence="6" id="KW-0520">NAD</keyword>